<evidence type="ECO:0000313" key="2">
    <source>
        <dbReference type="EMBL" id="KAK4104104.1"/>
    </source>
</evidence>
<sequence>MKKVTVRTQINHLSPAIESPHNSNHEPPYPYSSGLQDRQSFQSLQALPTSTNSGIQGHDMMRCRCNPAKPSLMSSPLRVWGCGTLNLSPLTRALSLHRGHRGLNHREPRMSCSPTGELACRPGQQHQAACPSNHPLTQFTPTWRAYQASTYSTSSHVYTRISGVISGTFERTCYHAMRAKHDYYVPDLTRQARMCTRTSSPES</sequence>
<protein>
    <submittedName>
        <fullName evidence="2">Uncharacterized protein</fullName>
    </submittedName>
</protein>
<proteinExistence type="predicted"/>
<evidence type="ECO:0000256" key="1">
    <source>
        <dbReference type="SAM" id="MobiDB-lite"/>
    </source>
</evidence>
<reference evidence="2" key="1">
    <citation type="journal article" date="2023" name="Mol. Phylogenet. Evol.">
        <title>Genome-scale phylogeny and comparative genomics of the fungal order Sordariales.</title>
        <authorList>
            <person name="Hensen N."/>
            <person name="Bonometti L."/>
            <person name="Westerberg I."/>
            <person name="Brannstrom I.O."/>
            <person name="Guillou S."/>
            <person name="Cros-Aarteil S."/>
            <person name="Calhoun S."/>
            <person name="Haridas S."/>
            <person name="Kuo A."/>
            <person name="Mondo S."/>
            <person name="Pangilinan J."/>
            <person name="Riley R."/>
            <person name="LaButti K."/>
            <person name="Andreopoulos B."/>
            <person name="Lipzen A."/>
            <person name="Chen C."/>
            <person name="Yan M."/>
            <person name="Daum C."/>
            <person name="Ng V."/>
            <person name="Clum A."/>
            <person name="Steindorff A."/>
            <person name="Ohm R.A."/>
            <person name="Martin F."/>
            <person name="Silar P."/>
            <person name="Natvig D.O."/>
            <person name="Lalanne C."/>
            <person name="Gautier V."/>
            <person name="Ament-Velasquez S.L."/>
            <person name="Kruys A."/>
            <person name="Hutchinson M.I."/>
            <person name="Powell A.J."/>
            <person name="Barry K."/>
            <person name="Miller A.N."/>
            <person name="Grigoriev I.V."/>
            <person name="Debuchy R."/>
            <person name="Gladieux P."/>
            <person name="Hiltunen Thoren M."/>
            <person name="Johannesson H."/>
        </authorList>
    </citation>
    <scope>NUCLEOTIDE SEQUENCE</scope>
    <source>
        <strain evidence="2">CBS 757.83</strain>
    </source>
</reference>
<feature type="region of interest" description="Disordered" evidence="1">
    <location>
        <begin position="12"/>
        <end position="36"/>
    </location>
</feature>
<evidence type="ECO:0000313" key="3">
    <source>
        <dbReference type="Proteomes" id="UP001305647"/>
    </source>
</evidence>
<keyword evidence="3" id="KW-1185">Reference proteome</keyword>
<accession>A0AAN6Q8E8</accession>
<organism evidence="2 3">
    <name type="scientific">Parathielavia hyrcaniae</name>
    <dbReference type="NCBI Taxonomy" id="113614"/>
    <lineage>
        <taxon>Eukaryota</taxon>
        <taxon>Fungi</taxon>
        <taxon>Dikarya</taxon>
        <taxon>Ascomycota</taxon>
        <taxon>Pezizomycotina</taxon>
        <taxon>Sordariomycetes</taxon>
        <taxon>Sordariomycetidae</taxon>
        <taxon>Sordariales</taxon>
        <taxon>Chaetomiaceae</taxon>
        <taxon>Parathielavia</taxon>
    </lineage>
</organism>
<reference evidence="2" key="2">
    <citation type="submission" date="2023-05" db="EMBL/GenBank/DDBJ databases">
        <authorList>
            <consortium name="Lawrence Berkeley National Laboratory"/>
            <person name="Steindorff A."/>
            <person name="Hensen N."/>
            <person name="Bonometti L."/>
            <person name="Westerberg I."/>
            <person name="Brannstrom I.O."/>
            <person name="Guillou S."/>
            <person name="Cros-Aarteil S."/>
            <person name="Calhoun S."/>
            <person name="Haridas S."/>
            <person name="Kuo A."/>
            <person name="Mondo S."/>
            <person name="Pangilinan J."/>
            <person name="Riley R."/>
            <person name="Labutti K."/>
            <person name="Andreopoulos B."/>
            <person name="Lipzen A."/>
            <person name="Chen C."/>
            <person name="Yanf M."/>
            <person name="Daum C."/>
            <person name="Ng V."/>
            <person name="Clum A."/>
            <person name="Ohm R."/>
            <person name="Martin F."/>
            <person name="Silar P."/>
            <person name="Natvig D."/>
            <person name="Lalanne C."/>
            <person name="Gautier V."/>
            <person name="Ament-Velasquez S.L."/>
            <person name="Kruys A."/>
            <person name="Hutchinson M.I."/>
            <person name="Powell A.J."/>
            <person name="Barry K."/>
            <person name="Miller A.N."/>
            <person name="Grigoriev I.V."/>
            <person name="Debuchy R."/>
            <person name="Gladieux P."/>
            <person name="Thoren M.H."/>
            <person name="Johannesson H."/>
        </authorList>
    </citation>
    <scope>NUCLEOTIDE SEQUENCE</scope>
    <source>
        <strain evidence="2">CBS 757.83</strain>
    </source>
</reference>
<gene>
    <name evidence="2" type="ORF">N658DRAFT_242990</name>
</gene>
<dbReference type="Proteomes" id="UP001305647">
    <property type="component" value="Unassembled WGS sequence"/>
</dbReference>
<name>A0AAN6Q8E8_9PEZI</name>
<comment type="caution">
    <text evidence="2">The sequence shown here is derived from an EMBL/GenBank/DDBJ whole genome shotgun (WGS) entry which is preliminary data.</text>
</comment>
<dbReference type="EMBL" id="MU863627">
    <property type="protein sequence ID" value="KAK4104104.1"/>
    <property type="molecule type" value="Genomic_DNA"/>
</dbReference>
<dbReference type="AlphaFoldDB" id="A0AAN6Q8E8"/>